<dbReference type="GO" id="GO:0002161">
    <property type="term" value="F:aminoacyl-tRNA deacylase activity"/>
    <property type="evidence" value="ECO:0007669"/>
    <property type="project" value="InterPro"/>
</dbReference>
<evidence type="ECO:0000256" key="11">
    <source>
        <dbReference type="ARBA" id="ARBA00047671"/>
    </source>
</evidence>
<keyword evidence="15" id="KW-1185">Reference proteome</keyword>
<dbReference type="InterPro" id="IPR002316">
    <property type="entry name" value="Pro-tRNA-ligase_IIa"/>
</dbReference>
<keyword evidence="6" id="KW-0436">Ligase</keyword>
<evidence type="ECO:0000256" key="12">
    <source>
        <dbReference type="NCBIfam" id="TIGR00409"/>
    </source>
</evidence>
<dbReference type="Pfam" id="PF03129">
    <property type="entry name" value="HGTP_anticodon"/>
    <property type="match status" value="1"/>
</dbReference>
<dbReference type="PRINTS" id="PR01046">
    <property type="entry name" value="TRNASYNTHPRO"/>
</dbReference>
<keyword evidence="9" id="KW-0648">Protein biosynthesis</keyword>
<dbReference type="GO" id="GO:0004827">
    <property type="term" value="F:proline-tRNA ligase activity"/>
    <property type="evidence" value="ECO:0007669"/>
    <property type="project" value="UniProtKB-UniRule"/>
</dbReference>
<dbReference type="InterPro" id="IPR036754">
    <property type="entry name" value="YbaK/aa-tRNA-synt-asso_dom_sf"/>
</dbReference>
<dbReference type="InterPro" id="IPR006195">
    <property type="entry name" value="aa-tRNA-synth_II"/>
</dbReference>
<dbReference type="InterPro" id="IPR044140">
    <property type="entry name" value="ProRS_anticodon_short"/>
</dbReference>
<keyword evidence="7" id="KW-0547">Nucleotide-binding</keyword>
<proteinExistence type="predicted"/>
<dbReference type="PANTHER" id="PTHR42753:SF2">
    <property type="entry name" value="PROLINE--TRNA LIGASE"/>
    <property type="match status" value="1"/>
</dbReference>
<dbReference type="SUPFAM" id="SSF55681">
    <property type="entry name" value="Class II aaRS and biotin synthetases"/>
    <property type="match status" value="1"/>
</dbReference>
<dbReference type="Pfam" id="PF00587">
    <property type="entry name" value="tRNA-synt_2b"/>
    <property type="match status" value="1"/>
</dbReference>
<evidence type="ECO:0000256" key="3">
    <source>
        <dbReference type="ARBA" id="ARBA00012831"/>
    </source>
</evidence>
<comment type="subunit">
    <text evidence="2">Homodimer.</text>
</comment>
<dbReference type="PROSITE" id="PS50862">
    <property type="entry name" value="AA_TRNA_LIGASE_II"/>
    <property type="match status" value="1"/>
</dbReference>
<dbReference type="EC" id="6.1.1.15" evidence="3 12"/>
<evidence type="ECO:0000256" key="7">
    <source>
        <dbReference type="ARBA" id="ARBA00022741"/>
    </source>
</evidence>
<dbReference type="SUPFAM" id="SSF52954">
    <property type="entry name" value="Class II aaRS ABD-related"/>
    <property type="match status" value="1"/>
</dbReference>
<evidence type="ECO:0000256" key="5">
    <source>
        <dbReference type="ARBA" id="ARBA00022490"/>
    </source>
</evidence>
<dbReference type="RefSeq" id="WP_073027483.1">
    <property type="nucleotide sequence ID" value="NZ_FQZS01000030.1"/>
</dbReference>
<dbReference type="GO" id="GO:0140096">
    <property type="term" value="F:catalytic activity, acting on a protein"/>
    <property type="evidence" value="ECO:0007669"/>
    <property type="project" value="UniProtKB-ARBA"/>
</dbReference>
<dbReference type="InterPro" id="IPR004154">
    <property type="entry name" value="Anticodon-bd"/>
</dbReference>
<dbReference type="Gene3D" id="3.30.930.10">
    <property type="entry name" value="Bira Bifunctional Protein, Domain 2"/>
    <property type="match status" value="2"/>
</dbReference>
<dbReference type="Pfam" id="PF04073">
    <property type="entry name" value="tRNA_edit"/>
    <property type="match status" value="1"/>
</dbReference>
<evidence type="ECO:0000313" key="14">
    <source>
        <dbReference type="EMBL" id="SHJ32335.1"/>
    </source>
</evidence>
<dbReference type="GO" id="GO:0005524">
    <property type="term" value="F:ATP binding"/>
    <property type="evidence" value="ECO:0007669"/>
    <property type="project" value="UniProtKB-KW"/>
</dbReference>
<evidence type="ECO:0000256" key="10">
    <source>
        <dbReference type="ARBA" id="ARBA00023146"/>
    </source>
</evidence>
<evidence type="ECO:0000256" key="6">
    <source>
        <dbReference type="ARBA" id="ARBA00022598"/>
    </source>
</evidence>
<dbReference type="SUPFAM" id="SSF55826">
    <property type="entry name" value="YbaK/ProRS associated domain"/>
    <property type="match status" value="1"/>
</dbReference>
<sequence length="569" mass="64576">MKLEKLVGDRFKEMPADCEIESHGLMIRGGYMKQVASGIYSSYTPLRRITRKIEQIIREEMDAIDGQEVQLPVLLPASLWEESGRYEDAGKELLPLKDRNNGPLVLAMSHEEAVVHLVREYGQSYAKYPFMLYQIQTKVRDEARPRNGLIRAREFMMKDAYSFHTTWEDLNEYYSKFFEAYEKIFKRVGIPEIIAAVSSTGSNMCHKFMFINPVGEDTVALCSECDYRADAETAESIVENKRSEVSEEIKLVHTPDIRTIEDLCRFLNLPKEKTYKAVVYQKNSNDDYVILFIRGDLDVSETKLKNYLGDDIRPAIITEDSGITPGFIGPYNLKEGYTVLFDKSLKNTNNMCSGANIFDYHYTGLDVERDCGNVEFHDFAKIKDGSICPKCGRHSIKISKGIELGTMLQIGTKYTEAMGMQYLDKEGKSQCPIMGCYGIGIGRLVASICEAHHDSYGPIWPISIAPWQVHLCCVRPDNLEVKKVADKLYEELLKHNIEVIYDDRNVSTGVMFSDADLLGVPVRVVASPRNMKENCVEIATRDKSISLKVPVDEAVEEIMNLINKLKAEV</sequence>
<dbReference type="CDD" id="cd00861">
    <property type="entry name" value="ProRS_anticodon_short"/>
    <property type="match status" value="1"/>
</dbReference>
<keyword evidence="5" id="KW-0963">Cytoplasm</keyword>
<dbReference type="GO" id="GO:0016740">
    <property type="term" value="F:transferase activity"/>
    <property type="evidence" value="ECO:0007669"/>
    <property type="project" value="UniProtKB-ARBA"/>
</dbReference>
<dbReference type="InterPro" id="IPR004500">
    <property type="entry name" value="Pro-tRNA-synth_IIa_bac-type"/>
</dbReference>
<evidence type="ECO:0000256" key="1">
    <source>
        <dbReference type="ARBA" id="ARBA00004496"/>
    </source>
</evidence>
<dbReference type="InterPro" id="IPR007214">
    <property type="entry name" value="YbaK/aa-tRNA-synth-assoc-dom"/>
</dbReference>
<dbReference type="NCBIfam" id="TIGR00409">
    <property type="entry name" value="proS_fam_II"/>
    <property type="match status" value="1"/>
</dbReference>
<keyword evidence="8" id="KW-0067">ATP-binding</keyword>
<dbReference type="OrthoDB" id="9809052at2"/>
<evidence type="ECO:0000256" key="9">
    <source>
        <dbReference type="ARBA" id="ARBA00022917"/>
    </source>
</evidence>
<evidence type="ECO:0000259" key="13">
    <source>
        <dbReference type="PROSITE" id="PS50862"/>
    </source>
</evidence>
<evidence type="ECO:0000256" key="2">
    <source>
        <dbReference type="ARBA" id="ARBA00011738"/>
    </source>
</evidence>
<keyword evidence="10 14" id="KW-0030">Aminoacyl-tRNA synthetase</keyword>
<comment type="catalytic activity">
    <reaction evidence="11">
        <text>tRNA(Pro) + L-proline + ATP = L-prolyl-tRNA(Pro) + AMP + diphosphate</text>
        <dbReference type="Rhea" id="RHEA:14305"/>
        <dbReference type="Rhea" id="RHEA-COMP:9700"/>
        <dbReference type="Rhea" id="RHEA-COMP:9702"/>
        <dbReference type="ChEBI" id="CHEBI:30616"/>
        <dbReference type="ChEBI" id="CHEBI:33019"/>
        <dbReference type="ChEBI" id="CHEBI:60039"/>
        <dbReference type="ChEBI" id="CHEBI:78442"/>
        <dbReference type="ChEBI" id="CHEBI:78532"/>
        <dbReference type="ChEBI" id="CHEBI:456215"/>
        <dbReference type="EC" id="6.1.1.15"/>
    </reaction>
</comment>
<dbReference type="Proteomes" id="UP000184442">
    <property type="component" value="Unassembled WGS sequence"/>
</dbReference>
<organism evidence="14 15">
    <name type="scientific">Lutispora thermophila DSM 19022</name>
    <dbReference type="NCBI Taxonomy" id="1122184"/>
    <lineage>
        <taxon>Bacteria</taxon>
        <taxon>Bacillati</taxon>
        <taxon>Bacillota</taxon>
        <taxon>Clostridia</taxon>
        <taxon>Lutisporales</taxon>
        <taxon>Lutisporaceae</taxon>
        <taxon>Lutispora</taxon>
    </lineage>
</organism>
<evidence type="ECO:0000256" key="4">
    <source>
        <dbReference type="ARBA" id="ARBA00019110"/>
    </source>
</evidence>
<dbReference type="CDD" id="cd04334">
    <property type="entry name" value="ProRS-INS"/>
    <property type="match status" value="1"/>
</dbReference>
<name>A0A1M6ID23_9FIRM</name>
<feature type="domain" description="Aminoacyl-transfer RNA synthetases class-II family profile" evidence="13">
    <location>
        <begin position="48"/>
        <end position="461"/>
    </location>
</feature>
<dbReference type="InterPro" id="IPR036621">
    <property type="entry name" value="Anticodon-bd_dom_sf"/>
</dbReference>
<dbReference type="STRING" id="1122184.SAMN02745176_03194"/>
<dbReference type="InterPro" id="IPR002314">
    <property type="entry name" value="aa-tRNA-synt_IIb"/>
</dbReference>
<dbReference type="GO" id="GO:0005829">
    <property type="term" value="C:cytosol"/>
    <property type="evidence" value="ECO:0007669"/>
    <property type="project" value="TreeGrafter"/>
</dbReference>
<dbReference type="InterPro" id="IPR045864">
    <property type="entry name" value="aa-tRNA-synth_II/BPL/LPL"/>
</dbReference>
<evidence type="ECO:0000256" key="8">
    <source>
        <dbReference type="ARBA" id="ARBA00022840"/>
    </source>
</evidence>
<protein>
    <recommendedName>
        <fullName evidence="4 12">Proline--tRNA ligase</fullName>
        <ecNumber evidence="3 12">6.1.1.15</ecNumber>
    </recommendedName>
</protein>
<evidence type="ECO:0000313" key="15">
    <source>
        <dbReference type="Proteomes" id="UP000184442"/>
    </source>
</evidence>
<dbReference type="Gene3D" id="3.40.50.800">
    <property type="entry name" value="Anticodon-binding domain"/>
    <property type="match status" value="1"/>
</dbReference>
<accession>A0A1M6ID23</accession>
<dbReference type="AlphaFoldDB" id="A0A1M6ID23"/>
<dbReference type="NCBIfam" id="NF006625">
    <property type="entry name" value="PRK09194.1"/>
    <property type="match status" value="1"/>
</dbReference>
<dbReference type="EMBL" id="FQZS01000030">
    <property type="protein sequence ID" value="SHJ32335.1"/>
    <property type="molecule type" value="Genomic_DNA"/>
</dbReference>
<dbReference type="GO" id="GO:0006433">
    <property type="term" value="P:prolyl-tRNA aminoacylation"/>
    <property type="evidence" value="ECO:0007669"/>
    <property type="project" value="UniProtKB-UniRule"/>
</dbReference>
<dbReference type="InterPro" id="IPR050062">
    <property type="entry name" value="Pro-tRNA_synthetase"/>
</dbReference>
<comment type="subcellular location">
    <subcellularLocation>
        <location evidence="1">Cytoplasm</location>
    </subcellularLocation>
</comment>
<dbReference type="PANTHER" id="PTHR42753">
    <property type="entry name" value="MITOCHONDRIAL RIBOSOME PROTEIN L39/PROLYL-TRNA LIGASE FAMILY MEMBER"/>
    <property type="match status" value="1"/>
</dbReference>
<reference evidence="14 15" key="1">
    <citation type="submission" date="2016-11" db="EMBL/GenBank/DDBJ databases">
        <authorList>
            <person name="Jaros S."/>
            <person name="Januszkiewicz K."/>
            <person name="Wedrychowicz H."/>
        </authorList>
    </citation>
    <scope>NUCLEOTIDE SEQUENCE [LARGE SCALE GENOMIC DNA]</scope>
    <source>
        <strain evidence="14 15">DSM 19022</strain>
    </source>
</reference>
<gene>
    <name evidence="14" type="ORF">SAMN02745176_03194</name>
</gene>